<feature type="compositionally biased region" description="Low complexity" evidence="1">
    <location>
        <begin position="231"/>
        <end position="266"/>
    </location>
</feature>
<feature type="region of interest" description="Disordered" evidence="1">
    <location>
        <begin position="293"/>
        <end position="312"/>
    </location>
</feature>
<feature type="region of interest" description="Disordered" evidence="1">
    <location>
        <begin position="320"/>
        <end position="347"/>
    </location>
</feature>
<feature type="compositionally biased region" description="Low complexity" evidence="1">
    <location>
        <begin position="48"/>
        <end position="65"/>
    </location>
</feature>
<dbReference type="InterPro" id="IPR021136">
    <property type="entry name" value="Flagellar_hook_control-like_C"/>
</dbReference>
<dbReference type="RefSeq" id="WP_134641791.1">
    <property type="nucleotide sequence ID" value="NZ_SOHM01000031.1"/>
</dbReference>
<dbReference type="CDD" id="cd17470">
    <property type="entry name" value="T3SS_Flik_C"/>
    <property type="match status" value="1"/>
</dbReference>
<keyword evidence="3" id="KW-0282">Flagellum</keyword>
<evidence type="ECO:0000259" key="2">
    <source>
        <dbReference type="Pfam" id="PF02120"/>
    </source>
</evidence>
<keyword evidence="3" id="KW-0966">Cell projection</keyword>
<feature type="domain" description="Flagellar hook-length control protein-like C-terminal" evidence="2">
    <location>
        <begin position="449"/>
        <end position="524"/>
    </location>
</feature>
<organism evidence="3 4">
    <name type="scientific">Cryobacterium lactosi</name>
    <dbReference type="NCBI Taxonomy" id="1259202"/>
    <lineage>
        <taxon>Bacteria</taxon>
        <taxon>Bacillati</taxon>
        <taxon>Actinomycetota</taxon>
        <taxon>Actinomycetes</taxon>
        <taxon>Micrococcales</taxon>
        <taxon>Microbacteriaceae</taxon>
        <taxon>Cryobacterium</taxon>
    </lineage>
</organism>
<protein>
    <submittedName>
        <fullName evidence="3">Flagellar hook-length control protein FliK</fullName>
    </submittedName>
</protein>
<gene>
    <name evidence="3" type="ORF">E3T61_15995</name>
</gene>
<feature type="region of interest" description="Disordered" evidence="1">
    <location>
        <begin position="517"/>
        <end position="600"/>
    </location>
</feature>
<feature type="compositionally biased region" description="Low complexity" evidence="1">
    <location>
        <begin position="131"/>
        <end position="152"/>
    </location>
</feature>
<feature type="compositionally biased region" description="Polar residues" evidence="1">
    <location>
        <begin position="1"/>
        <end position="11"/>
    </location>
</feature>
<reference evidence="3 4" key="1">
    <citation type="submission" date="2019-03" db="EMBL/GenBank/DDBJ databases">
        <title>Genomics of glacier-inhabiting Cryobacterium strains.</title>
        <authorList>
            <person name="Liu Q."/>
            <person name="Xin Y.-H."/>
        </authorList>
    </citation>
    <scope>NUCLEOTIDE SEQUENCE [LARGE SCALE GENOMIC DNA]</scope>
    <source>
        <strain evidence="3 4">Sr59</strain>
    </source>
</reference>
<keyword evidence="4" id="KW-1185">Reference proteome</keyword>
<dbReference type="Gene3D" id="3.30.750.140">
    <property type="match status" value="1"/>
</dbReference>
<comment type="caution">
    <text evidence="3">The sequence shown here is derived from an EMBL/GenBank/DDBJ whole genome shotgun (WGS) entry which is preliminary data.</text>
</comment>
<dbReference type="InterPro" id="IPR038610">
    <property type="entry name" value="FliK-like_C_sf"/>
</dbReference>
<feature type="region of interest" description="Disordered" evidence="1">
    <location>
        <begin position="206"/>
        <end position="273"/>
    </location>
</feature>
<dbReference type="EMBL" id="SOHM01000031">
    <property type="protein sequence ID" value="TFD87311.1"/>
    <property type="molecule type" value="Genomic_DNA"/>
</dbReference>
<feature type="compositionally biased region" description="Basic and acidic residues" evidence="1">
    <location>
        <begin position="550"/>
        <end position="562"/>
    </location>
</feature>
<feature type="compositionally biased region" description="Low complexity" evidence="1">
    <location>
        <begin position="206"/>
        <end position="219"/>
    </location>
</feature>
<proteinExistence type="predicted"/>
<feature type="region of interest" description="Disordered" evidence="1">
    <location>
        <begin position="1"/>
        <end position="152"/>
    </location>
</feature>
<evidence type="ECO:0000313" key="3">
    <source>
        <dbReference type="EMBL" id="TFD87311.1"/>
    </source>
</evidence>
<dbReference type="Proteomes" id="UP000298468">
    <property type="component" value="Unassembled WGS sequence"/>
</dbReference>
<evidence type="ECO:0000313" key="4">
    <source>
        <dbReference type="Proteomes" id="UP000298468"/>
    </source>
</evidence>
<accession>A0A4R9BPL2</accession>
<sequence length="600" mass="56264">MTTTAATQFPRSTGAPGSAVGRGSRGSQQESAAGADSFAGAMRGAVTGPGARAGSAGARAGTPPTLDVVKSPQPTRAKPAPTRPAHTNPAQQVSASAPAPRDTGLSDDPANQARLAAQPAGTVPAAFLANGAGPDPASPGGPRRPGSAASAEALPTGDLAGAADLEAATDAVSPVGSGDVTVTGTLDAMLPSGTLLPTIQPAAQASAQSGASGSTAVSGDTPQAATGVDGSSTAPNGTATNATSGNAGAANGTATNGSAANGTASTQTGSNGPAVNGAMANGLAVNGTNATGPAAAGTAAAGAGTAGTGAATAGAASRGDAVTGTASTGTAATGAASTGTSATETSATGTSATGLAATALAATALASNGAANGGATGAVWSTRSPDVATGDSAAAESQAAGLVPPSLSGPVAPANAAPAGAAAAPLPTGPAVPVPLASQVARPLFSLAAAGPGEHTMSISVTPDNLGPVVVRAQISAAGIRLELFAPTDMAREALRLILPDLRRDLAGGALAASLDVSARNQPGDAGSSGRQDRPAADQQGQGSATLGGDPREAQDRRREPGTTDPWLRPMSIGAETTAVEAGTGPAGSDQVRGRVDVLA</sequence>
<evidence type="ECO:0000256" key="1">
    <source>
        <dbReference type="SAM" id="MobiDB-lite"/>
    </source>
</evidence>
<dbReference type="AlphaFoldDB" id="A0A4R9BPL2"/>
<feature type="compositionally biased region" description="Low complexity" evidence="1">
    <location>
        <begin position="72"/>
        <end position="100"/>
    </location>
</feature>
<feature type="compositionally biased region" description="Low complexity" evidence="1">
    <location>
        <begin position="323"/>
        <end position="347"/>
    </location>
</feature>
<dbReference type="Pfam" id="PF02120">
    <property type="entry name" value="Flg_hook"/>
    <property type="match status" value="1"/>
</dbReference>
<name>A0A4R9BPL2_9MICO</name>
<dbReference type="OrthoDB" id="5149615at2"/>
<keyword evidence="3" id="KW-0969">Cilium</keyword>
<feature type="region of interest" description="Disordered" evidence="1">
    <location>
        <begin position="382"/>
        <end position="401"/>
    </location>
</feature>